<dbReference type="AlphaFoldDB" id="A0A0F9CWU1"/>
<feature type="non-terminal residue" evidence="1">
    <location>
        <position position="57"/>
    </location>
</feature>
<accession>A0A0F9CWU1</accession>
<evidence type="ECO:0000313" key="1">
    <source>
        <dbReference type="EMBL" id="KKL04323.1"/>
    </source>
</evidence>
<gene>
    <name evidence="1" type="ORF">LCGC14_2617230</name>
</gene>
<name>A0A0F9CWU1_9ZZZZ</name>
<organism evidence="1">
    <name type="scientific">marine sediment metagenome</name>
    <dbReference type="NCBI Taxonomy" id="412755"/>
    <lineage>
        <taxon>unclassified sequences</taxon>
        <taxon>metagenomes</taxon>
        <taxon>ecological metagenomes</taxon>
    </lineage>
</organism>
<comment type="caution">
    <text evidence="1">The sequence shown here is derived from an EMBL/GenBank/DDBJ whole genome shotgun (WGS) entry which is preliminary data.</text>
</comment>
<dbReference type="SUPFAM" id="SSF51905">
    <property type="entry name" value="FAD/NAD(P)-binding domain"/>
    <property type="match status" value="1"/>
</dbReference>
<protein>
    <recommendedName>
        <fullName evidence="2">FAD dependent oxidoreductase domain-containing protein</fullName>
    </recommendedName>
</protein>
<sequence length="57" mass="6138">MKELDYIVVGLGLAGMAFCEQLYGHDKKFIVVDSGGASASRVSGGVYNPVILKRYTL</sequence>
<evidence type="ECO:0008006" key="2">
    <source>
        <dbReference type="Google" id="ProtNLM"/>
    </source>
</evidence>
<reference evidence="1" key="1">
    <citation type="journal article" date="2015" name="Nature">
        <title>Complex archaea that bridge the gap between prokaryotes and eukaryotes.</title>
        <authorList>
            <person name="Spang A."/>
            <person name="Saw J.H."/>
            <person name="Jorgensen S.L."/>
            <person name="Zaremba-Niedzwiedzka K."/>
            <person name="Martijn J."/>
            <person name="Lind A.E."/>
            <person name="van Eijk R."/>
            <person name="Schleper C."/>
            <person name="Guy L."/>
            <person name="Ettema T.J."/>
        </authorList>
    </citation>
    <scope>NUCLEOTIDE SEQUENCE</scope>
</reference>
<proteinExistence type="predicted"/>
<dbReference type="InterPro" id="IPR036188">
    <property type="entry name" value="FAD/NAD-bd_sf"/>
</dbReference>
<dbReference type="EMBL" id="LAZR01044572">
    <property type="protein sequence ID" value="KKL04323.1"/>
    <property type="molecule type" value="Genomic_DNA"/>
</dbReference>